<proteinExistence type="predicted"/>
<sequence>MSAADPSSSSLEELLQAAAADRAAAPAFVEALLESTVIVPGRASDDRTVNLADLRGPDGRSVQPFYTSEERLRETLEVVPGFERAFLGMPCRVLWEMTRGATLVLNPHSPYGKEFLPGEIAQLLDGTAALTPREVPAGTRMLVGEPAQVPPGMTDALAAVFAGHPDVSEAVLGWSVTPPSDSSYLLVVVGPSSLRSSLAADLGRALATFSTAAPVDVLYAEPGSRHLLHAVQPFYRGPAAAPRPRRGRGLFGRR</sequence>
<dbReference type="Proteomes" id="UP000549913">
    <property type="component" value="Unassembled WGS sequence"/>
</dbReference>
<name>A0A852SLU2_9MICO</name>
<dbReference type="InterPro" id="IPR027945">
    <property type="entry name" value="SseB_C"/>
</dbReference>
<reference evidence="3 4" key="1">
    <citation type="submission" date="2020-07" db="EMBL/GenBank/DDBJ databases">
        <title>Sequencing the genomes of 1000 actinobacteria strains.</title>
        <authorList>
            <person name="Klenk H.-P."/>
        </authorList>
    </citation>
    <scope>NUCLEOTIDE SEQUENCE [LARGE SCALE GENOMIC DNA]</scope>
    <source>
        <strain evidence="3 4">DSM 26474</strain>
    </source>
</reference>
<dbReference type="EMBL" id="JACCBM010000001">
    <property type="protein sequence ID" value="NYD69429.1"/>
    <property type="molecule type" value="Genomic_DNA"/>
</dbReference>
<keyword evidence="4" id="KW-1185">Reference proteome</keyword>
<accession>A0A852SLU2</accession>
<dbReference type="Pfam" id="PF07179">
    <property type="entry name" value="SseB"/>
    <property type="match status" value="1"/>
</dbReference>
<comment type="caution">
    <text evidence="3">The sequence shown here is derived from an EMBL/GenBank/DDBJ whole genome shotgun (WGS) entry which is preliminary data.</text>
</comment>
<dbReference type="AlphaFoldDB" id="A0A852SLU2"/>
<evidence type="ECO:0000313" key="3">
    <source>
        <dbReference type="EMBL" id="NYD69429.1"/>
    </source>
</evidence>
<evidence type="ECO:0000259" key="1">
    <source>
        <dbReference type="Pfam" id="PF07179"/>
    </source>
</evidence>
<protein>
    <recommendedName>
        <fullName evidence="5">Enhanced serine sensitivity protein SseB</fullName>
    </recommendedName>
</protein>
<feature type="domain" description="SseB protein C-terminal" evidence="2">
    <location>
        <begin position="135"/>
        <end position="236"/>
    </location>
</feature>
<evidence type="ECO:0000259" key="2">
    <source>
        <dbReference type="Pfam" id="PF14581"/>
    </source>
</evidence>
<gene>
    <name evidence="3" type="ORF">BJ984_000587</name>
</gene>
<feature type="domain" description="SseB protein N-terminal" evidence="1">
    <location>
        <begin position="11"/>
        <end position="121"/>
    </location>
</feature>
<dbReference type="RefSeq" id="WP_179546760.1">
    <property type="nucleotide sequence ID" value="NZ_BSEW01000001.1"/>
</dbReference>
<evidence type="ECO:0008006" key="5">
    <source>
        <dbReference type="Google" id="ProtNLM"/>
    </source>
</evidence>
<dbReference type="InterPro" id="IPR009839">
    <property type="entry name" value="SseB_N"/>
</dbReference>
<organism evidence="3 4">
    <name type="scientific">Herbiconiux flava</name>
    <dbReference type="NCBI Taxonomy" id="881268"/>
    <lineage>
        <taxon>Bacteria</taxon>
        <taxon>Bacillati</taxon>
        <taxon>Actinomycetota</taxon>
        <taxon>Actinomycetes</taxon>
        <taxon>Micrococcales</taxon>
        <taxon>Microbacteriaceae</taxon>
        <taxon>Herbiconiux</taxon>
    </lineage>
</organism>
<evidence type="ECO:0000313" key="4">
    <source>
        <dbReference type="Proteomes" id="UP000549913"/>
    </source>
</evidence>
<dbReference type="Pfam" id="PF14581">
    <property type="entry name" value="SseB_C"/>
    <property type="match status" value="1"/>
</dbReference>